<organism evidence="3 4">
    <name type="scientific">Ceratocystis pirilliformis</name>
    <dbReference type="NCBI Taxonomy" id="259994"/>
    <lineage>
        <taxon>Eukaryota</taxon>
        <taxon>Fungi</taxon>
        <taxon>Dikarya</taxon>
        <taxon>Ascomycota</taxon>
        <taxon>Pezizomycotina</taxon>
        <taxon>Sordariomycetes</taxon>
        <taxon>Hypocreomycetidae</taxon>
        <taxon>Microascales</taxon>
        <taxon>Ceratocystidaceae</taxon>
        <taxon>Ceratocystis</taxon>
    </lineage>
</organism>
<reference evidence="3 4" key="1">
    <citation type="journal article" date="2024" name="IMA Fungus">
        <title>IMA Genome - F19 : A genome assembly and annotation guide to empower mycologists, including annotated draft genome sequences of Ceratocystis pirilliformis, Diaporthe australafricana, Fusarium ophioides, Paecilomyces lecythidis, and Sporothrix stenoceras.</title>
        <authorList>
            <person name="Aylward J."/>
            <person name="Wilson A.M."/>
            <person name="Visagie C.M."/>
            <person name="Spraker J."/>
            <person name="Barnes I."/>
            <person name="Buitendag C."/>
            <person name="Ceriani C."/>
            <person name="Del Mar Angel L."/>
            <person name="du Plessis D."/>
            <person name="Fuchs T."/>
            <person name="Gasser K."/>
            <person name="Kramer D."/>
            <person name="Li W."/>
            <person name="Munsamy K."/>
            <person name="Piso A."/>
            <person name="Price J.L."/>
            <person name="Sonnekus B."/>
            <person name="Thomas C."/>
            <person name="van der Nest A."/>
            <person name="van Dijk A."/>
            <person name="van Heerden A."/>
            <person name="van Vuuren N."/>
            <person name="Yilmaz N."/>
            <person name="Duong T.A."/>
            <person name="van der Merwe N.A."/>
            <person name="Wingfield M.J."/>
            <person name="Wingfield B.D."/>
        </authorList>
    </citation>
    <scope>NUCLEOTIDE SEQUENCE [LARGE SCALE GENOMIC DNA]</scope>
    <source>
        <strain evidence="3 4">CMW 12675</strain>
    </source>
</reference>
<dbReference type="Proteomes" id="UP001583280">
    <property type="component" value="Unassembled WGS sequence"/>
</dbReference>
<evidence type="ECO:0000256" key="2">
    <source>
        <dbReference type="SAM" id="MobiDB-lite"/>
    </source>
</evidence>
<sequence>MPTNNSLSTPPAPDSMPSRSWGCPDDTTHDHSQDSGENTASDTGSAATSTSGTASASVSASSARTNVDPAVDPPPSFAPNFSPSHPSPSAYSSPTNLAPASVSTPTSESPTEPPSEFTSEPVSAMPSFPVSSPLTLETEQSFSVSAVSPDQPINLSSPTSSTANSSTDTVQPPDRGSGEIDHSGSRPSDPGSIEDLSVKMERDDEHGPQEVIEHEATYMSYPVGIAFPSLRTQPIIPSPYLRPGTRYHGTQQAERQIYDVHVDIKYVDMAESYLCGYLRIQGLTPDNPKLTTFFEGEIIGPKYSFITDHESWGATQQIDLNHWGKFAVFRPYYRAMRKGVMPALENLPKDYIFMRWKEHFLVPDHTVRSITGASFEGFYYICFNISLGQINGIYFHARSEKYVADAATVKSGLKLYTRANVSVLRFQQLHLQHIDNGGYCSSLELR</sequence>
<name>A0ABR3Z8I5_9PEZI</name>
<dbReference type="InterPro" id="IPR018618">
    <property type="entry name" value="GID4/10-like"/>
</dbReference>
<dbReference type="Pfam" id="PF09783">
    <property type="entry name" value="Vac_ImportDeg"/>
    <property type="match status" value="1"/>
</dbReference>
<feature type="compositionally biased region" description="Low complexity" evidence="2">
    <location>
        <begin position="78"/>
        <end position="94"/>
    </location>
</feature>
<evidence type="ECO:0000313" key="4">
    <source>
        <dbReference type="Proteomes" id="UP001583280"/>
    </source>
</evidence>
<evidence type="ECO:0008006" key="5">
    <source>
        <dbReference type="Google" id="ProtNLM"/>
    </source>
</evidence>
<protein>
    <recommendedName>
        <fullName evidence="5">Glucose-induced degradation protein 4</fullName>
    </recommendedName>
</protein>
<feature type="compositionally biased region" description="Low complexity" evidence="2">
    <location>
        <begin position="101"/>
        <end position="123"/>
    </location>
</feature>
<proteinExistence type="inferred from homology"/>
<dbReference type="PANTHER" id="PTHR14534">
    <property type="entry name" value="VACUOLAR IMPORT AND DEGRADATION PROTEIN 24"/>
    <property type="match status" value="1"/>
</dbReference>
<accession>A0ABR3Z8I5</accession>
<evidence type="ECO:0000256" key="1">
    <source>
        <dbReference type="ARBA" id="ARBA00061469"/>
    </source>
</evidence>
<feature type="compositionally biased region" description="Low complexity" evidence="2">
    <location>
        <begin position="156"/>
        <end position="169"/>
    </location>
</feature>
<comment type="similarity">
    <text evidence="1">Belongs to the GID4/VID24 family.</text>
</comment>
<dbReference type="PANTHER" id="PTHR14534:SF3">
    <property type="entry name" value="GID COMPLEX SUBUNIT 4 HOMOLOG"/>
    <property type="match status" value="1"/>
</dbReference>
<comment type="caution">
    <text evidence="3">The sequence shown here is derived from an EMBL/GenBank/DDBJ whole genome shotgun (WGS) entry which is preliminary data.</text>
</comment>
<evidence type="ECO:0000313" key="3">
    <source>
        <dbReference type="EMBL" id="KAL1896978.1"/>
    </source>
</evidence>
<keyword evidence="4" id="KW-1185">Reference proteome</keyword>
<gene>
    <name evidence="3" type="ORF">Cpir12675_002559</name>
</gene>
<dbReference type="EMBL" id="JAWDJO010000051">
    <property type="protein sequence ID" value="KAL1896978.1"/>
    <property type="molecule type" value="Genomic_DNA"/>
</dbReference>
<feature type="compositionally biased region" description="Polar residues" evidence="2">
    <location>
        <begin position="129"/>
        <end position="155"/>
    </location>
</feature>
<feature type="region of interest" description="Disordered" evidence="2">
    <location>
        <begin position="1"/>
        <end position="194"/>
    </location>
</feature>
<feature type="compositionally biased region" description="Low complexity" evidence="2">
    <location>
        <begin position="39"/>
        <end position="63"/>
    </location>
</feature>